<feature type="region of interest" description="Disordered" evidence="1">
    <location>
        <begin position="1"/>
        <end position="153"/>
    </location>
</feature>
<proteinExistence type="predicted"/>
<dbReference type="RefSeq" id="XP_033458011.1">
    <property type="nucleotide sequence ID" value="XM_033603280.1"/>
</dbReference>
<evidence type="ECO:0000313" key="3">
    <source>
        <dbReference type="RefSeq" id="XP_033458011.1"/>
    </source>
</evidence>
<evidence type="ECO:0000256" key="1">
    <source>
        <dbReference type="SAM" id="MobiDB-lite"/>
    </source>
</evidence>
<evidence type="ECO:0000313" key="2">
    <source>
        <dbReference type="Proteomes" id="UP000504637"/>
    </source>
</evidence>
<organism evidence="3">
    <name type="scientific">Dissoconium aciculare CBS 342.82</name>
    <dbReference type="NCBI Taxonomy" id="1314786"/>
    <lineage>
        <taxon>Eukaryota</taxon>
        <taxon>Fungi</taxon>
        <taxon>Dikarya</taxon>
        <taxon>Ascomycota</taxon>
        <taxon>Pezizomycotina</taxon>
        <taxon>Dothideomycetes</taxon>
        <taxon>Dothideomycetidae</taxon>
        <taxon>Mycosphaerellales</taxon>
        <taxon>Dissoconiaceae</taxon>
        <taxon>Dissoconium</taxon>
    </lineage>
</organism>
<gene>
    <name evidence="3" type="ORF">K489DRAFT_371936</name>
</gene>
<feature type="compositionally biased region" description="Low complexity" evidence="1">
    <location>
        <begin position="107"/>
        <end position="121"/>
    </location>
</feature>
<protein>
    <submittedName>
        <fullName evidence="3">Uncharacterized protein</fullName>
    </submittedName>
</protein>
<accession>A0A6J3LYX5</accession>
<dbReference type="Proteomes" id="UP000504637">
    <property type="component" value="Unplaced"/>
</dbReference>
<feature type="region of interest" description="Disordered" evidence="1">
    <location>
        <begin position="253"/>
        <end position="280"/>
    </location>
</feature>
<dbReference type="AlphaFoldDB" id="A0A6J3LYX5"/>
<feature type="compositionally biased region" description="Acidic residues" evidence="1">
    <location>
        <begin position="86"/>
        <end position="99"/>
    </location>
</feature>
<dbReference type="GeneID" id="54361080"/>
<sequence length="305" mass="33978">MTTTPDRRKRLRDDDDAEHVAQLTGRDEKKSRPTTDPTTDDFWCHYDSVLSTPISHTREQAKYDSDDELSSLVSEPGSPQDFSMVSDDEAMVGDFDESPPEPSSAKQQQQQQRMRRIATPMIIPPPSPARPRQFVTGAKQHFRQRHQPREYVNASTHDFLDVPSPIDENDVPTPPPCPAETAESQLSMLSVTDVDMDADESLPSISVASVRSTHDYDDAAASPQHADEMTDDFESAIDFEPMDHSPHELIVRKQRQRSGALSGADSPARAGPSSTTSKRGFSMGFRADCEKCRLQVPGHMNHFLS</sequence>
<keyword evidence="2" id="KW-1185">Reference proteome</keyword>
<reference evidence="3" key="3">
    <citation type="submission" date="2025-08" db="UniProtKB">
        <authorList>
            <consortium name="RefSeq"/>
        </authorList>
    </citation>
    <scope>IDENTIFICATION</scope>
    <source>
        <strain evidence="3">CBS 342.82</strain>
    </source>
</reference>
<feature type="region of interest" description="Disordered" evidence="1">
    <location>
        <begin position="164"/>
        <end position="183"/>
    </location>
</feature>
<name>A0A6J3LYX5_9PEZI</name>
<dbReference type="OrthoDB" id="2446291at2759"/>
<reference evidence="3" key="1">
    <citation type="submission" date="2020-01" db="EMBL/GenBank/DDBJ databases">
        <authorList>
            <consortium name="DOE Joint Genome Institute"/>
            <person name="Haridas S."/>
            <person name="Albert R."/>
            <person name="Binder M."/>
            <person name="Bloem J."/>
            <person name="Labutti K."/>
            <person name="Salamov A."/>
            <person name="Andreopoulos B."/>
            <person name="Baker S.E."/>
            <person name="Barry K."/>
            <person name="Bills G."/>
            <person name="Bluhm B.H."/>
            <person name="Cannon C."/>
            <person name="Castanera R."/>
            <person name="Culley D.E."/>
            <person name="Daum C."/>
            <person name="Ezra D."/>
            <person name="Gonzalez J.B."/>
            <person name="Henrissat B."/>
            <person name="Kuo A."/>
            <person name="Liang C."/>
            <person name="Lipzen A."/>
            <person name="Lutzoni F."/>
            <person name="Magnuson J."/>
            <person name="Mondo S."/>
            <person name="Nolan M."/>
            <person name="Ohm R."/>
            <person name="Pangilinan J."/>
            <person name="Park H.-J."/>
            <person name="Ramirez L."/>
            <person name="Alfaro M."/>
            <person name="Sun H."/>
            <person name="Tritt A."/>
            <person name="Yoshinaga Y."/>
            <person name="Zwiers L.-H."/>
            <person name="Turgeon B.G."/>
            <person name="Goodwin S.B."/>
            <person name="Spatafora J.W."/>
            <person name="Crous P.W."/>
            <person name="Grigoriev I.V."/>
        </authorList>
    </citation>
    <scope>NUCLEOTIDE SEQUENCE</scope>
    <source>
        <strain evidence="3">CBS 342.82</strain>
    </source>
</reference>
<reference evidence="3" key="2">
    <citation type="submission" date="2020-04" db="EMBL/GenBank/DDBJ databases">
        <authorList>
            <consortium name="NCBI Genome Project"/>
        </authorList>
    </citation>
    <scope>NUCLEOTIDE SEQUENCE</scope>
    <source>
        <strain evidence="3">CBS 342.82</strain>
    </source>
</reference>